<evidence type="ECO:0000313" key="7">
    <source>
        <dbReference type="EMBL" id="CAF3890546.1"/>
    </source>
</evidence>
<accession>A0A819GWE3</accession>
<evidence type="ECO:0000256" key="1">
    <source>
        <dbReference type="ARBA" id="ARBA00004123"/>
    </source>
</evidence>
<reference evidence="7" key="1">
    <citation type="submission" date="2021-02" db="EMBL/GenBank/DDBJ databases">
        <authorList>
            <person name="Nowell W R."/>
        </authorList>
    </citation>
    <scope>NUCLEOTIDE SEQUENCE</scope>
</reference>
<evidence type="ECO:0000256" key="3">
    <source>
        <dbReference type="ARBA" id="ARBA00023242"/>
    </source>
</evidence>
<comment type="caution">
    <text evidence="7">The sequence shown here is derived from an EMBL/GenBank/DDBJ whole genome shotgun (WGS) entry which is preliminary data.</text>
</comment>
<dbReference type="CDD" id="cd12373">
    <property type="entry name" value="RRM_SRSF3_like"/>
    <property type="match status" value="1"/>
</dbReference>
<sequence length="255" mass="29559">MGGPQYDRNFGGYRVFCGDLGSRTNKFELEREFDTFGPLVDCWVARNPPGFAFIVYKHADDAERAVEELDGRTICGRRVRVEHARPTGGKKGGSFGRGYLRQRSPGYRSPDSKREDDDRRPNRRERRRSPSRSRSRSSSKEERRSSRRHRRSRSRSHSKKESKRNKRRSSSSRSPVEKKRSRQRSSSRERSSTPVEKNRDHASRSPSKDDDNKKEGKKNDNDKLNNEKIDQDDNDESHSSPTPGEAEMKNNNDED</sequence>
<organism evidence="7 8">
    <name type="scientific">Rotaria sordida</name>
    <dbReference type="NCBI Taxonomy" id="392033"/>
    <lineage>
        <taxon>Eukaryota</taxon>
        <taxon>Metazoa</taxon>
        <taxon>Spiralia</taxon>
        <taxon>Gnathifera</taxon>
        <taxon>Rotifera</taxon>
        <taxon>Eurotatoria</taxon>
        <taxon>Bdelloidea</taxon>
        <taxon>Philodinida</taxon>
        <taxon>Philodinidae</taxon>
        <taxon>Rotaria</taxon>
    </lineage>
</organism>
<comment type="subcellular location">
    <subcellularLocation>
        <location evidence="1">Nucleus</location>
    </subcellularLocation>
</comment>
<feature type="domain" description="RRM" evidence="6">
    <location>
        <begin position="13"/>
        <end position="86"/>
    </location>
</feature>
<dbReference type="PANTHER" id="PTHR48038:SF3">
    <property type="entry name" value="SPLICING FACTOR, ARGININE_SERINE-RICH 1-RELATED"/>
    <property type="match status" value="1"/>
</dbReference>
<name>A0A819GWE3_9BILA</name>
<keyword evidence="2 4" id="KW-0694">RNA-binding</keyword>
<evidence type="ECO:0000256" key="2">
    <source>
        <dbReference type="ARBA" id="ARBA00022884"/>
    </source>
</evidence>
<dbReference type="InterPro" id="IPR012677">
    <property type="entry name" value="Nucleotide-bd_a/b_plait_sf"/>
</dbReference>
<dbReference type="GO" id="GO:0003723">
    <property type="term" value="F:RNA binding"/>
    <property type="evidence" value="ECO:0007669"/>
    <property type="project" value="UniProtKB-UniRule"/>
</dbReference>
<keyword evidence="3" id="KW-0539">Nucleus</keyword>
<dbReference type="PANTHER" id="PTHR48038">
    <property type="entry name" value="RIBONUCLEOPROTEIN RB97D"/>
    <property type="match status" value="1"/>
</dbReference>
<dbReference type="Proteomes" id="UP000663836">
    <property type="component" value="Unassembled WGS sequence"/>
</dbReference>
<dbReference type="EMBL" id="CAJOBD010002551">
    <property type="protein sequence ID" value="CAF3890546.1"/>
    <property type="molecule type" value="Genomic_DNA"/>
</dbReference>
<feature type="compositionally biased region" description="Basic residues" evidence="5">
    <location>
        <begin position="145"/>
        <end position="170"/>
    </location>
</feature>
<protein>
    <recommendedName>
        <fullName evidence="6">RRM domain-containing protein</fullName>
    </recommendedName>
</protein>
<dbReference type="Gene3D" id="3.30.70.330">
    <property type="match status" value="1"/>
</dbReference>
<evidence type="ECO:0000256" key="5">
    <source>
        <dbReference type="SAM" id="MobiDB-lite"/>
    </source>
</evidence>
<dbReference type="InterPro" id="IPR000504">
    <property type="entry name" value="RRM_dom"/>
</dbReference>
<dbReference type="PROSITE" id="PS50102">
    <property type="entry name" value="RRM"/>
    <property type="match status" value="1"/>
</dbReference>
<dbReference type="InterPro" id="IPR035979">
    <property type="entry name" value="RBD_domain_sf"/>
</dbReference>
<feature type="region of interest" description="Disordered" evidence="5">
    <location>
        <begin position="82"/>
        <end position="255"/>
    </location>
</feature>
<dbReference type="AlphaFoldDB" id="A0A819GWE3"/>
<evidence type="ECO:0000313" key="8">
    <source>
        <dbReference type="Proteomes" id="UP000663836"/>
    </source>
</evidence>
<dbReference type="GO" id="GO:0005634">
    <property type="term" value="C:nucleus"/>
    <property type="evidence" value="ECO:0007669"/>
    <property type="project" value="UniProtKB-SubCell"/>
</dbReference>
<proteinExistence type="predicted"/>
<dbReference type="SUPFAM" id="SSF54928">
    <property type="entry name" value="RNA-binding domain, RBD"/>
    <property type="match status" value="1"/>
</dbReference>
<feature type="compositionally biased region" description="Basic and acidic residues" evidence="5">
    <location>
        <begin position="246"/>
        <end position="255"/>
    </location>
</feature>
<feature type="compositionally biased region" description="Basic residues" evidence="5">
    <location>
        <begin position="121"/>
        <end position="137"/>
    </location>
</feature>
<gene>
    <name evidence="7" type="ORF">JBS370_LOCUS20342</name>
</gene>
<feature type="compositionally biased region" description="Basic and acidic residues" evidence="5">
    <location>
        <begin position="186"/>
        <end position="231"/>
    </location>
</feature>
<feature type="compositionally biased region" description="Basic and acidic residues" evidence="5">
    <location>
        <begin position="110"/>
        <end position="120"/>
    </location>
</feature>
<evidence type="ECO:0000256" key="4">
    <source>
        <dbReference type="PROSITE-ProRule" id="PRU00176"/>
    </source>
</evidence>
<dbReference type="SMART" id="SM00360">
    <property type="entry name" value="RRM"/>
    <property type="match status" value="1"/>
</dbReference>
<dbReference type="Pfam" id="PF00076">
    <property type="entry name" value="RRM_1"/>
    <property type="match status" value="1"/>
</dbReference>
<evidence type="ECO:0000259" key="6">
    <source>
        <dbReference type="PROSITE" id="PS50102"/>
    </source>
</evidence>
<dbReference type="FunFam" id="3.30.70.330:FF:001074">
    <property type="entry name" value="Splicing factor, arginine/serine-rich 7"/>
    <property type="match status" value="1"/>
</dbReference>